<reference evidence="17 18" key="1">
    <citation type="journal article" date="2011" name="J. Bacteriol.">
        <title>Complete genome sequence and updated annotation of Desulfovibrio alaskensis G20.</title>
        <authorList>
            <person name="Hauser L.J."/>
            <person name="Land M.L."/>
            <person name="Brown S.D."/>
            <person name="Larimer F."/>
            <person name="Keller K.L."/>
            <person name="Rapp-Giles B.J."/>
            <person name="Price M.N."/>
            <person name="Lin M."/>
            <person name="Bruce D.C."/>
            <person name="Detter J.C."/>
            <person name="Tapia R."/>
            <person name="Han C.S."/>
            <person name="Goodwin L.A."/>
            <person name="Cheng J.F."/>
            <person name="Pitluck S."/>
            <person name="Copeland A."/>
            <person name="Lucas S."/>
            <person name="Nolan M."/>
            <person name="Lapidus A.L."/>
            <person name="Palumbo A.V."/>
            <person name="Wall J.D."/>
        </authorList>
    </citation>
    <scope>NUCLEOTIDE SEQUENCE [LARGE SCALE GENOMIC DNA]</scope>
    <source>
        <strain evidence="18">ATCC BAA 1058 / DSM 17464 / G20</strain>
    </source>
</reference>
<evidence type="ECO:0000256" key="12">
    <source>
        <dbReference type="ARBA" id="ARBA00023012"/>
    </source>
</evidence>
<keyword evidence="18" id="KW-1185">Reference proteome</keyword>
<evidence type="ECO:0000256" key="13">
    <source>
        <dbReference type="ARBA" id="ARBA00023136"/>
    </source>
</evidence>
<dbReference type="SUPFAM" id="SSF55785">
    <property type="entry name" value="PYP-like sensor domain (PAS domain)"/>
    <property type="match status" value="1"/>
</dbReference>
<dbReference type="InterPro" id="IPR033463">
    <property type="entry name" value="sCache_3"/>
</dbReference>
<comment type="subcellular location">
    <subcellularLocation>
        <location evidence="2">Cell membrane</location>
        <topology evidence="2">Multi-pass membrane protein</topology>
    </subcellularLocation>
</comment>
<dbReference type="InterPro" id="IPR003661">
    <property type="entry name" value="HisK_dim/P_dom"/>
</dbReference>
<dbReference type="InterPro" id="IPR035965">
    <property type="entry name" value="PAS-like_dom_sf"/>
</dbReference>
<keyword evidence="4" id="KW-1003">Cell membrane</keyword>
<evidence type="ECO:0000256" key="10">
    <source>
        <dbReference type="ARBA" id="ARBA00022840"/>
    </source>
</evidence>
<feature type="transmembrane region" description="Helical" evidence="14">
    <location>
        <begin position="14"/>
        <end position="35"/>
    </location>
</feature>
<dbReference type="AlphaFoldDB" id="Q317I5"/>
<evidence type="ECO:0000256" key="6">
    <source>
        <dbReference type="ARBA" id="ARBA00022679"/>
    </source>
</evidence>
<feature type="transmembrane region" description="Helical" evidence="14">
    <location>
        <begin position="206"/>
        <end position="224"/>
    </location>
</feature>
<sequence length="592" mass="64345">MHFRKKHSLPGPFASPWLVIGAAVILGVVVVALSVRNITRSEQYMANILLEKGGSLIKAFEAGARTGMRGSAFRLQVLLEEMADQPDIDFIALTDREGNIVAHSNNEQVGKRLFGAEVTTDLLRPDTRPRWSIFGQAGKRYFVVYREFAPLQGRHARRGHMMPHMRNHAWDNWQQPDGPPPIIFVGFDVQPFEDARRQDKQHTMTMAAIVLLLGVAGFISLIWAQNVRRARKELESTQALSDEIVSNLPEGLVVLDAAGDVSFMNNAARAMLGDGTAAHDAHEAAASCPPLPPVLMHAVRQLDTQHILSGRETVLSGTGGPVPVSVTGACITGEDGSLMGKLLLLHDLSEVRRLEEEVRRREKLAAIGSLAAGVAHEIRNPLSSIKGYATYFGTRFAEGSEDRDAARIMVQEVDRLNRVISDLIGLARPSDLSLKPSRPESLAENVLRLIRQDAAGKNIDLRFAAADDLPQAVLDPDRVTQALLNVCLNALDAMESGGVLTLSVDTDSTSSEGRRLLRFKVRDTGCGITPETLSTMFDPYFTTKSQGTGLGLAIVHKIVEAHGGEIAVQSSVGSGTEISLILPLEPQRNANS</sequence>
<dbReference type="eggNOG" id="COG3852">
    <property type="taxonomic scope" value="Bacteria"/>
</dbReference>
<dbReference type="InterPro" id="IPR013656">
    <property type="entry name" value="PAS_4"/>
</dbReference>
<dbReference type="GO" id="GO:0000155">
    <property type="term" value="F:phosphorelay sensor kinase activity"/>
    <property type="evidence" value="ECO:0007669"/>
    <property type="project" value="InterPro"/>
</dbReference>
<keyword evidence="7 14" id="KW-0812">Transmembrane</keyword>
<dbReference type="InterPro" id="IPR004358">
    <property type="entry name" value="Sig_transdc_His_kin-like_C"/>
</dbReference>
<feature type="domain" description="PAS" evidence="16">
    <location>
        <begin position="237"/>
        <end position="273"/>
    </location>
</feature>
<name>Q317I5_OLEA2</name>
<keyword evidence="10" id="KW-0067">ATP-binding</keyword>
<dbReference type="InterPro" id="IPR036097">
    <property type="entry name" value="HisK_dim/P_sf"/>
</dbReference>
<dbReference type="STRING" id="207559.Dde_0110"/>
<dbReference type="CDD" id="cd00082">
    <property type="entry name" value="HisKA"/>
    <property type="match status" value="1"/>
</dbReference>
<keyword evidence="13 14" id="KW-0472">Membrane</keyword>
<keyword evidence="6" id="KW-0808">Transferase</keyword>
<evidence type="ECO:0000259" key="15">
    <source>
        <dbReference type="PROSITE" id="PS50109"/>
    </source>
</evidence>
<dbReference type="PROSITE" id="PS50112">
    <property type="entry name" value="PAS"/>
    <property type="match status" value="1"/>
</dbReference>
<organism evidence="17 18">
    <name type="scientific">Oleidesulfovibrio alaskensis (strain ATCC BAA-1058 / DSM 17464 / G20)</name>
    <name type="common">Desulfovibrio alaskensis</name>
    <dbReference type="NCBI Taxonomy" id="207559"/>
    <lineage>
        <taxon>Bacteria</taxon>
        <taxon>Pseudomonadati</taxon>
        <taxon>Thermodesulfobacteriota</taxon>
        <taxon>Desulfovibrionia</taxon>
        <taxon>Desulfovibrionales</taxon>
        <taxon>Desulfovibrionaceae</taxon>
        <taxon>Oleidesulfovibrio</taxon>
    </lineage>
</organism>
<dbReference type="EMBL" id="CP000112">
    <property type="protein sequence ID" value="ABB36911.1"/>
    <property type="molecule type" value="Genomic_DNA"/>
</dbReference>
<dbReference type="Proteomes" id="UP000002710">
    <property type="component" value="Chromosome"/>
</dbReference>
<evidence type="ECO:0000256" key="11">
    <source>
        <dbReference type="ARBA" id="ARBA00022989"/>
    </source>
</evidence>
<dbReference type="RefSeq" id="WP_011366286.1">
    <property type="nucleotide sequence ID" value="NC_007519.1"/>
</dbReference>
<dbReference type="InterPro" id="IPR036890">
    <property type="entry name" value="HATPase_C_sf"/>
</dbReference>
<keyword evidence="8" id="KW-0547">Nucleotide-binding</keyword>
<evidence type="ECO:0000313" key="17">
    <source>
        <dbReference type="EMBL" id="ABB36911.1"/>
    </source>
</evidence>
<dbReference type="InterPro" id="IPR005467">
    <property type="entry name" value="His_kinase_dom"/>
</dbReference>
<evidence type="ECO:0000256" key="14">
    <source>
        <dbReference type="SAM" id="Phobius"/>
    </source>
</evidence>
<evidence type="ECO:0000256" key="1">
    <source>
        <dbReference type="ARBA" id="ARBA00000085"/>
    </source>
</evidence>
<evidence type="ECO:0000313" key="18">
    <source>
        <dbReference type="Proteomes" id="UP000002710"/>
    </source>
</evidence>
<keyword evidence="11 14" id="KW-1133">Transmembrane helix</keyword>
<dbReference type="Pfam" id="PF08448">
    <property type="entry name" value="PAS_4"/>
    <property type="match status" value="1"/>
</dbReference>
<dbReference type="PANTHER" id="PTHR43065:SF10">
    <property type="entry name" value="PEROXIDE STRESS-ACTIVATED HISTIDINE KINASE MAK3"/>
    <property type="match status" value="1"/>
</dbReference>
<dbReference type="CDD" id="cd18774">
    <property type="entry name" value="PDC2_HK_sensor"/>
    <property type="match status" value="1"/>
</dbReference>
<evidence type="ECO:0000256" key="5">
    <source>
        <dbReference type="ARBA" id="ARBA00022553"/>
    </source>
</evidence>
<dbReference type="PROSITE" id="PS50109">
    <property type="entry name" value="HIS_KIN"/>
    <property type="match status" value="1"/>
</dbReference>
<dbReference type="GO" id="GO:0005524">
    <property type="term" value="F:ATP binding"/>
    <property type="evidence" value="ECO:0007669"/>
    <property type="project" value="UniProtKB-KW"/>
</dbReference>
<dbReference type="InterPro" id="IPR003594">
    <property type="entry name" value="HATPase_dom"/>
</dbReference>
<dbReference type="Pfam" id="PF17203">
    <property type="entry name" value="sCache_3_2"/>
    <property type="match status" value="1"/>
</dbReference>
<keyword evidence="12" id="KW-0902">Two-component regulatory system</keyword>
<proteinExistence type="predicted"/>
<protein>
    <recommendedName>
        <fullName evidence="3">histidine kinase</fullName>
        <ecNumber evidence="3">2.7.13.3</ecNumber>
    </recommendedName>
</protein>
<dbReference type="SUPFAM" id="SSF47384">
    <property type="entry name" value="Homodimeric domain of signal transducing histidine kinase"/>
    <property type="match status" value="1"/>
</dbReference>
<keyword evidence="5" id="KW-0597">Phosphoprotein</keyword>
<dbReference type="Pfam" id="PF00512">
    <property type="entry name" value="HisKA"/>
    <property type="match status" value="1"/>
</dbReference>
<comment type="catalytic activity">
    <reaction evidence="1">
        <text>ATP + protein L-histidine = ADP + protein N-phospho-L-histidine.</text>
        <dbReference type="EC" id="2.7.13.3"/>
    </reaction>
</comment>
<feature type="domain" description="Histidine kinase" evidence="15">
    <location>
        <begin position="373"/>
        <end position="586"/>
    </location>
</feature>
<dbReference type="PRINTS" id="PR00344">
    <property type="entry name" value="BCTRLSENSOR"/>
</dbReference>
<dbReference type="Gene3D" id="3.30.450.20">
    <property type="entry name" value="PAS domain"/>
    <property type="match status" value="2"/>
</dbReference>
<evidence type="ECO:0000256" key="9">
    <source>
        <dbReference type="ARBA" id="ARBA00022777"/>
    </source>
</evidence>
<accession>Q317I5</accession>
<evidence type="ECO:0000256" key="2">
    <source>
        <dbReference type="ARBA" id="ARBA00004651"/>
    </source>
</evidence>
<evidence type="ECO:0000256" key="4">
    <source>
        <dbReference type="ARBA" id="ARBA00022475"/>
    </source>
</evidence>
<dbReference type="KEGG" id="dde:Dde_0110"/>
<dbReference type="InterPro" id="IPR029151">
    <property type="entry name" value="Sensor-like_sf"/>
</dbReference>
<dbReference type="SMART" id="SM00388">
    <property type="entry name" value="HisKA"/>
    <property type="match status" value="1"/>
</dbReference>
<evidence type="ECO:0000256" key="7">
    <source>
        <dbReference type="ARBA" id="ARBA00022692"/>
    </source>
</evidence>
<dbReference type="SUPFAM" id="SSF55874">
    <property type="entry name" value="ATPase domain of HSP90 chaperone/DNA topoisomerase II/histidine kinase"/>
    <property type="match status" value="1"/>
</dbReference>
<keyword evidence="9 17" id="KW-0418">Kinase</keyword>
<evidence type="ECO:0000259" key="16">
    <source>
        <dbReference type="PROSITE" id="PS50112"/>
    </source>
</evidence>
<dbReference type="PANTHER" id="PTHR43065">
    <property type="entry name" value="SENSOR HISTIDINE KINASE"/>
    <property type="match status" value="1"/>
</dbReference>
<evidence type="ECO:0000256" key="8">
    <source>
        <dbReference type="ARBA" id="ARBA00022741"/>
    </source>
</evidence>
<dbReference type="SUPFAM" id="SSF103190">
    <property type="entry name" value="Sensory domain-like"/>
    <property type="match status" value="1"/>
</dbReference>
<dbReference type="Gene3D" id="3.30.565.10">
    <property type="entry name" value="Histidine kinase-like ATPase, C-terminal domain"/>
    <property type="match status" value="1"/>
</dbReference>
<dbReference type="SMART" id="SM00387">
    <property type="entry name" value="HATPase_c"/>
    <property type="match status" value="1"/>
</dbReference>
<dbReference type="Pfam" id="PF02518">
    <property type="entry name" value="HATPase_c"/>
    <property type="match status" value="1"/>
</dbReference>
<dbReference type="HOGENOM" id="CLU_000445_89_29_7"/>
<dbReference type="Gene3D" id="1.10.287.130">
    <property type="match status" value="1"/>
</dbReference>
<evidence type="ECO:0000256" key="3">
    <source>
        <dbReference type="ARBA" id="ARBA00012438"/>
    </source>
</evidence>
<dbReference type="GO" id="GO:0005886">
    <property type="term" value="C:plasma membrane"/>
    <property type="evidence" value="ECO:0007669"/>
    <property type="project" value="UniProtKB-SubCell"/>
</dbReference>
<dbReference type="EC" id="2.7.13.3" evidence="3"/>
<dbReference type="InterPro" id="IPR000014">
    <property type="entry name" value="PAS"/>
</dbReference>
<gene>
    <name evidence="17" type="ordered locus">Dde_0110</name>
</gene>